<evidence type="ECO:0000313" key="2">
    <source>
        <dbReference type="EMBL" id="EMF08742.1"/>
    </source>
</evidence>
<dbReference type="GeneID" id="27898761"/>
<dbReference type="RefSeq" id="XP_016756863.1">
    <property type="nucleotide sequence ID" value="XM_016901624.1"/>
</dbReference>
<feature type="transmembrane region" description="Helical" evidence="1">
    <location>
        <begin position="112"/>
        <end position="136"/>
    </location>
</feature>
<dbReference type="AlphaFoldDB" id="M3CXA5"/>
<protein>
    <submittedName>
        <fullName evidence="2">Uncharacterized protein</fullName>
    </submittedName>
</protein>
<keyword evidence="1" id="KW-1133">Transmembrane helix</keyword>
<dbReference type="HOGENOM" id="CLU_1759937_0_0_1"/>
<reference evidence="2 3" key="1">
    <citation type="journal article" date="2012" name="PLoS Pathog.">
        <title>Diverse lifestyles and strategies of plant pathogenesis encoded in the genomes of eighteen Dothideomycetes fungi.</title>
        <authorList>
            <person name="Ohm R.A."/>
            <person name="Feau N."/>
            <person name="Henrissat B."/>
            <person name="Schoch C.L."/>
            <person name="Horwitz B.A."/>
            <person name="Barry K.W."/>
            <person name="Condon B.J."/>
            <person name="Copeland A.C."/>
            <person name="Dhillon B."/>
            <person name="Glaser F."/>
            <person name="Hesse C.N."/>
            <person name="Kosti I."/>
            <person name="LaButti K."/>
            <person name="Lindquist E.A."/>
            <person name="Lucas S."/>
            <person name="Salamov A.A."/>
            <person name="Bradshaw R.E."/>
            <person name="Ciuffetti L."/>
            <person name="Hamelin R.C."/>
            <person name="Kema G.H.J."/>
            <person name="Lawrence C."/>
            <person name="Scott J.A."/>
            <person name="Spatafora J.W."/>
            <person name="Turgeon B.G."/>
            <person name="de Wit P.J.G.M."/>
            <person name="Zhong S."/>
            <person name="Goodwin S.B."/>
            <person name="Grigoriev I.V."/>
        </authorList>
    </citation>
    <scope>NUCLEOTIDE SEQUENCE [LARGE SCALE GENOMIC DNA]</scope>
    <source>
        <strain evidence="2 3">SO2202</strain>
    </source>
</reference>
<sequence>MANALANNTASYAQKIAFWYFGRLWLHRDEANIRRLLSCACRNETLKNQIRNSSGGFTLLYDGPTPITFTAACDGPVAWKRYHEWWKYIERGKKYCESAPTTPPDICRQHPLYPAIALSVLASCVCALVLFGPWLLDQWESYHPSENE</sequence>
<name>M3CXA5_SPHMS</name>
<keyword evidence="1" id="KW-0812">Transmembrane</keyword>
<evidence type="ECO:0000313" key="3">
    <source>
        <dbReference type="Proteomes" id="UP000016931"/>
    </source>
</evidence>
<dbReference type="Proteomes" id="UP000016931">
    <property type="component" value="Unassembled WGS sequence"/>
</dbReference>
<proteinExistence type="predicted"/>
<evidence type="ECO:0000256" key="1">
    <source>
        <dbReference type="SAM" id="Phobius"/>
    </source>
</evidence>
<gene>
    <name evidence="2" type="ORF">SEPMUDRAFT_120647</name>
</gene>
<keyword evidence="3" id="KW-1185">Reference proteome</keyword>
<keyword evidence="1" id="KW-0472">Membrane</keyword>
<organism evidence="2 3">
    <name type="scientific">Sphaerulina musiva (strain SO2202)</name>
    <name type="common">Poplar stem canker fungus</name>
    <name type="synonym">Septoria musiva</name>
    <dbReference type="NCBI Taxonomy" id="692275"/>
    <lineage>
        <taxon>Eukaryota</taxon>
        <taxon>Fungi</taxon>
        <taxon>Dikarya</taxon>
        <taxon>Ascomycota</taxon>
        <taxon>Pezizomycotina</taxon>
        <taxon>Dothideomycetes</taxon>
        <taxon>Dothideomycetidae</taxon>
        <taxon>Mycosphaerellales</taxon>
        <taxon>Mycosphaerellaceae</taxon>
        <taxon>Sphaerulina</taxon>
    </lineage>
</organism>
<accession>M3CXA5</accession>
<dbReference type="EMBL" id="KB456270">
    <property type="protein sequence ID" value="EMF08742.1"/>
    <property type="molecule type" value="Genomic_DNA"/>
</dbReference>